<sequence length="178" mass="20338">MAEQVENRDNHITECAFPPGSKRVEYEDLDPAQKELEHIIATMKDDPTGMGISHLGRDGVYRSLTADRDVVDAVPFPPPLIKALFDRLPSSYAEKAVDVFRGVDGTKTPKEQWLKPLPGILPPPLEEKYRKEGEEQQEEYRKFYEERRKKVEAGVFEKRAVCLMSDNDLGPEARKHET</sequence>
<dbReference type="Proteomes" id="UP000730481">
    <property type="component" value="Unassembled WGS sequence"/>
</dbReference>
<reference evidence="1" key="2">
    <citation type="submission" date="2020-02" db="EMBL/GenBank/DDBJ databases">
        <title>Identification and distribution of gene clusters putatively required for synthesis of sphingolipid metabolism inhibitors in phylogenetically diverse species of the filamentous fungus Fusarium.</title>
        <authorList>
            <person name="Kim H.-S."/>
            <person name="Busman M."/>
            <person name="Brown D.W."/>
            <person name="Divon H."/>
            <person name="Uhlig S."/>
            <person name="Proctor R.H."/>
        </authorList>
    </citation>
    <scope>NUCLEOTIDE SEQUENCE</scope>
    <source>
        <strain evidence="1">NRRL 25174</strain>
    </source>
</reference>
<reference evidence="1" key="1">
    <citation type="journal article" date="2017" name="Mycologia">
        <title>Fusarium algeriense, sp. nov., a novel toxigenic crown rot pathogen of durum wheat from Algeria is nested in the Fusarium burgessii species complex.</title>
        <authorList>
            <person name="Laraba I."/>
            <person name="Keddad A."/>
            <person name="Boureghda H."/>
            <person name="Abdallah N."/>
            <person name="Vaughan M.M."/>
            <person name="Proctor R.H."/>
            <person name="Busman M."/>
            <person name="O'Donnell K."/>
        </authorList>
    </citation>
    <scope>NUCLEOTIDE SEQUENCE</scope>
    <source>
        <strain evidence="1">NRRL 25174</strain>
    </source>
</reference>
<gene>
    <name evidence="1" type="ORF">FBEOM_7126</name>
</gene>
<dbReference type="AlphaFoldDB" id="A0A9P5DXD4"/>
<comment type="caution">
    <text evidence="1">The sequence shown here is derived from an EMBL/GenBank/DDBJ whole genome shotgun (WGS) entry which is preliminary data.</text>
</comment>
<name>A0A9P5DXD4_9HYPO</name>
<organism evidence="1 2">
    <name type="scientific">Fusarium beomiforme</name>
    <dbReference type="NCBI Taxonomy" id="44412"/>
    <lineage>
        <taxon>Eukaryota</taxon>
        <taxon>Fungi</taxon>
        <taxon>Dikarya</taxon>
        <taxon>Ascomycota</taxon>
        <taxon>Pezizomycotina</taxon>
        <taxon>Sordariomycetes</taxon>
        <taxon>Hypocreomycetidae</taxon>
        <taxon>Hypocreales</taxon>
        <taxon>Nectriaceae</taxon>
        <taxon>Fusarium</taxon>
        <taxon>Fusarium burgessii species complex</taxon>
    </lineage>
</organism>
<evidence type="ECO:0000313" key="1">
    <source>
        <dbReference type="EMBL" id="KAF4338950.1"/>
    </source>
</evidence>
<proteinExistence type="predicted"/>
<dbReference type="OrthoDB" id="3660917at2759"/>
<evidence type="ECO:0000313" key="2">
    <source>
        <dbReference type="Proteomes" id="UP000730481"/>
    </source>
</evidence>
<keyword evidence="2" id="KW-1185">Reference proteome</keyword>
<accession>A0A9P5DXD4</accession>
<protein>
    <submittedName>
        <fullName evidence="1">Uncharacterized protein</fullName>
    </submittedName>
</protein>
<dbReference type="EMBL" id="PVQB02000312">
    <property type="protein sequence ID" value="KAF4338950.1"/>
    <property type="molecule type" value="Genomic_DNA"/>
</dbReference>